<organism evidence="4">
    <name type="scientific">Chromera velia CCMP2878</name>
    <dbReference type="NCBI Taxonomy" id="1169474"/>
    <lineage>
        <taxon>Eukaryota</taxon>
        <taxon>Sar</taxon>
        <taxon>Alveolata</taxon>
        <taxon>Colpodellida</taxon>
        <taxon>Chromeraceae</taxon>
        <taxon>Chromera</taxon>
    </lineage>
</organism>
<dbReference type="VEuPathDB" id="CryptoDB:Cvel_16616"/>
<feature type="repeat" description="ANK" evidence="3">
    <location>
        <begin position="291"/>
        <end position="323"/>
    </location>
</feature>
<feature type="repeat" description="ANK" evidence="3">
    <location>
        <begin position="324"/>
        <end position="356"/>
    </location>
</feature>
<dbReference type="Pfam" id="PF12796">
    <property type="entry name" value="Ank_2"/>
    <property type="match status" value="2"/>
</dbReference>
<feature type="repeat" description="ANK" evidence="3">
    <location>
        <begin position="219"/>
        <end position="257"/>
    </location>
</feature>
<dbReference type="PhylomeDB" id="A0A0G4FEN2"/>
<dbReference type="AlphaFoldDB" id="A0A0G4FEN2"/>
<evidence type="ECO:0000313" key="4">
    <source>
        <dbReference type="EMBL" id="CEM11644.1"/>
    </source>
</evidence>
<dbReference type="PANTHER" id="PTHR24198:SF165">
    <property type="entry name" value="ANKYRIN REPEAT-CONTAINING PROTEIN-RELATED"/>
    <property type="match status" value="1"/>
</dbReference>
<dbReference type="Gene3D" id="1.25.40.20">
    <property type="entry name" value="Ankyrin repeat-containing domain"/>
    <property type="match status" value="1"/>
</dbReference>
<proteinExistence type="predicted"/>
<reference evidence="4" key="1">
    <citation type="submission" date="2014-11" db="EMBL/GenBank/DDBJ databases">
        <authorList>
            <person name="Otto D Thomas"/>
            <person name="Naeem Raeece"/>
        </authorList>
    </citation>
    <scope>NUCLEOTIDE SEQUENCE</scope>
</reference>
<dbReference type="InterPro" id="IPR002110">
    <property type="entry name" value="Ankyrin_rpt"/>
</dbReference>
<dbReference type="PRINTS" id="PR01415">
    <property type="entry name" value="ANKYRIN"/>
</dbReference>
<feature type="repeat" description="ANK" evidence="3">
    <location>
        <begin position="258"/>
        <end position="290"/>
    </location>
</feature>
<evidence type="ECO:0000256" key="1">
    <source>
        <dbReference type="ARBA" id="ARBA00022737"/>
    </source>
</evidence>
<feature type="repeat" description="ANK" evidence="3">
    <location>
        <begin position="154"/>
        <end position="180"/>
    </location>
</feature>
<gene>
    <name evidence="4" type="ORF">Cvel_16616</name>
</gene>
<dbReference type="SMART" id="SM00248">
    <property type="entry name" value="ANK"/>
    <property type="match status" value="8"/>
</dbReference>
<dbReference type="PROSITE" id="PS50088">
    <property type="entry name" value="ANK_REPEAT"/>
    <property type="match status" value="7"/>
</dbReference>
<dbReference type="SUPFAM" id="SSF48403">
    <property type="entry name" value="Ankyrin repeat"/>
    <property type="match status" value="1"/>
</dbReference>
<dbReference type="EMBL" id="CDMZ01000317">
    <property type="protein sequence ID" value="CEM11644.1"/>
    <property type="molecule type" value="Genomic_DNA"/>
</dbReference>
<sequence>MATRRRVTVPFDLPPIILRNVRRFKPVSPSCLRNAVRAFMEGRDDAGRDLLLLCRVGCEVNALTKVPEEEKPPQLPGTLIPVENFSEAAIHFAVRIDSVETVERLLLFGAFLEREDSVGLTPLILGSAMGQTAVVQALLRWGANANRADVRCSMQRTPLMYAAERGHAPVAKALVDAGAEAEEVIYGHTVLAFAAAGVHPSVVSVLLASGADVNSADEDGETPLMKAAQREAPPQSGHPEVVSLLLAAGAPVDAGNRVGKTGLMFASIVGNDAVVRVLLKAGADVNRTDRGGVTALRWAVHRGHAKVVKTFLEAGADVNTTDRSDGTVLRLASTMGQTELVRVLLGAGADPDITTAESSRETALIAA</sequence>
<keyword evidence="2 3" id="KW-0040">ANK repeat</keyword>
<evidence type="ECO:0000256" key="2">
    <source>
        <dbReference type="ARBA" id="ARBA00023043"/>
    </source>
</evidence>
<name>A0A0G4FEN2_9ALVE</name>
<feature type="repeat" description="ANK" evidence="3">
    <location>
        <begin position="118"/>
        <end position="150"/>
    </location>
</feature>
<feature type="repeat" description="ANK" evidence="3">
    <location>
        <begin position="186"/>
        <end position="218"/>
    </location>
</feature>
<keyword evidence="1" id="KW-0677">Repeat</keyword>
<dbReference type="PANTHER" id="PTHR24198">
    <property type="entry name" value="ANKYRIN REPEAT AND PROTEIN KINASE DOMAIN-CONTAINING PROTEIN"/>
    <property type="match status" value="1"/>
</dbReference>
<protein>
    <submittedName>
        <fullName evidence="4">Uncharacterized protein</fullName>
    </submittedName>
</protein>
<dbReference type="InterPro" id="IPR036770">
    <property type="entry name" value="Ankyrin_rpt-contain_sf"/>
</dbReference>
<evidence type="ECO:0000256" key="3">
    <source>
        <dbReference type="PROSITE-ProRule" id="PRU00023"/>
    </source>
</evidence>
<dbReference type="PROSITE" id="PS50297">
    <property type="entry name" value="ANK_REP_REGION"/>
    <property type="match status" value="6"/>
</dbReference>
<dbReference type="Pfam" id="PF00023">
    <property type="entry name" value="Ank"/>
    <property type="match status" value="2"/>
</dbReference>
<accession>A0A0G4FEN2</accession>